<evidence type="ECO:0000313" key="2">
    <source>
        <dbReference type="EMBL" id="MEQ7848301.1"/>
    </source>
</evidence>
<dbReference type="RefSeq" id="WP_349804974.1">
    <property type="nucleotide sequence ID" value="NZ_JBEGDP010000015.1"/>
</dbReference>
<dbReference type="Proteomes" id="UP001482520">
    <property type="component" value="Unassembled WGS sequence"/>
</dbReference>
<evidence type="ECO:0000256" key="1">
    <source>
        <dbReference type="SAM" id="SignalP"/>
    </source>
</evidence>
<comment type="caution">
    <text evidence="2">The sequence shown here is derived from an EMBL/GenBank/DDBJ whole genome shotgun (WGS) entry which is preliminary data.</text>
</comment>
<organism evidence="2 3">
    <name type="scientific">Nocardioides kribbensis</name>
    <dbReference type="NCBI Taxonomy" id="305517"/>
    <lineage>
        <taxon>Bacteria</taxon>
        <taxon>Bacillati</taxon>
        <taxon>Actinomycetota</taxon>
        <taxon>Actinomycetes</taxon>
        <taxon>Propionibacteriales</taxon>
        <taxon>Nocardioidaceae</taxon>
        <taxon>Nocardioides</taxon>
    </lineage>
</organism>
<dbReference type="InterPro" id="IPR029058">
    <property type="entry name" value="AB_hydrolase_fold"/>
</dbReference>
<name>A0ABV1P0L1_9ACTN</name>
<sequence>MLQRPTRRAAAALAAIMLPLTAAAVVPAPTAAAPPAPTATSADRGAWQVSRVDAVTWRVAWTAPGRLPLGSDRPTLAGAGLGFGAPTVSADGRTVSATVRSAQRPDPADLDVLLSGDRLDESGLDASRATAPLAAGRAATAPYTQGFAELADDPGVAGPFATVASDYELDPVKLPGMPEPVEMVGHVVEPAADAATGPRPLVLFQHGRHGVCYDPDRPRAYSVDWPCAGRFEEIPSHLGYVQTQELLASQGYATVSIRVNGINAQDYRLDDGGADARAEIIARHLDHWVDLAPAHDVDLDRVVLVGHSRGGEGVDRASIQIPLSAPYRVAGQVLIAPTDFGTQTAPYVPTVTLLPACDGDVFDLQGQRFTDYGRDVAPDDTSLKSSVLVLGANHNFFNSEWTPGVAAAPSVDDWFGGENRSCGTADPRRLDGAEQRAVGATYTAGAVRLFTGDDAVLPLFDGSRVTAASAGDAEVLSHAVGGGRDVRAPGDEAGRSLPDGAASRFCRGTASYAQRAADCGRGITGQVTPHWTTSGERTPTHRFLEVSWDAPGQRAGLVLEEPLDLAGRRLELRTLVDPRLGDVQVDVRLTDADGATAVVTPEGDGVLRALPRGSTKIWGQTLLVDASEAAGIDPARVTAVDLVSRSDDGRVWVADVSAAPDRLAAVPQRRMATISFADVRRPEGDGPAPATVDLPFTVTGLTRPARVLVLTTGQSRGSLERYVLDLAPGQTGGVVPLTYQPDDERGARRYDFQLTAWALDGVMTDQYVARASVIDDDRRGRG</sequence>
<dbReference type="EMBL" id="JBEGDP010000015">
    <property type="protein sequence ID" value="MEQ7848301.1"/>
    <property type="molecule type" value="Genomic_DNA"/>
</dbReference>
<feature type="chain" id="PRO_5046357250" description="Alpha/beta hydrolase" evidence="1">
    <location>
        <begin position="25"/>
        <end position="782"/>
    </location>
</feature>
<dbReference type="Gene3D" id="3.40.50.1820">
    <property type="entry name" value="alpha/beta hydrolase"/>
    <property type="match status" value="1"/>
</dbReference>
<evidence type="ECO:0008006" key="4">
    <source>
        <dbReference type="Google" id="ProtNLM"/>
    </source>
</evidence>
<proteinExistence type="predicted"/>
<feature type="signal peptide" evidence="1">
    <location>
        <begin position="1"/>
        <end position="24"/>
    </location>
</feature>
<reference evidence="2 3" key="1">
    <citation type="submission" date="2024-02" db="EMBL/GenBank/DDBJ databases">
        <title>Full genome sequence of Nocardioides kribbensis.</title>
        <authorList>
            <person name="Poletto B.L."/>
            <person name="Silva G."/>
            <person name="Galante D."/>
            <person name="Campos K.R."/>
            <person name="Santos M.B.N."/>
            <person name="Sacchi C.T."/>
        </authorList>
    </citation>
    <scope>NUCLEOTIDE SEQUENCE [LARGE SCALE GENOMIC DNA]</scope>
    <source>
        <strain evidence="2 3">O4R</strain>
    </source>
</reference>
<gene>
    <name evidence="2" type="ORF">V6R90_13525</name>
</gene>
<evidence type="ECO:0000313" key="3">
    <source>
        <dbReference type="Proteomes" id="UP001482520"/>
    </source>
</evidence>
<protein>
    <recommendedName>
        <fullName evidence="4">Alpha/beta hydrolase</fullName>
    </recommendedName>
</protein>
<keyword evidence="3" id="KW-1185">Reference proteome</keyword>
<accession>A0ABV1P0L1</accession>
<keyword evidence="1" id="KW-0732">Signal</keyword>
<dbReference type="SUPFAM" id="SSF53474">
    <property type="entry name" value="alpha/beta-Hydrolases"/>
    <property type="match status" value="1"/>
</dbReference>